<evidence type="ECO:0000256" key="19">
    <source>
        <dbReference type="HAMAP-Rule" id="MF_00037"/>
    </source>
</evidence>
<dbReference type="GO" id="GO:0051301">
    <property type="term" value="P:cell division"/>
    <property type="evidence" value="ECO:0007669"/>
    <property type="project" value="UniProtKB-KW"/>
</dbReference>
<dbReference type="AlphaFoldDB" id="A0A1P9X0X6"/>
<dbReference type="GO" id="GO:0071555">
    <property type="term" value="P:cell wall organization"/>
    <property type="evidence" value="ECO:0007669"/>
    <property type="project" value="UniProtKB-KW"/>
</dbReference>
<dbReference type="OrthoDB" id="9804753at2"/>
<keyword evidence="15 19" id="KW-0131">Cell cycle</keyword>
<dbReference type="InterPro" id="IPR006094">
    <property type="entry name" value="Oxid_FAD_bind_N"/>
</dbReference>
<comment type="similarity">
    <text evidence="19">Belongs to the MurB family.</text>
</comment>
<name>A0A1P9X0X6_9BACT</name>
<evidence type="ECO:0000256" key="16">
    <source>
        <dbReference type="ARBA" id="ARBA00023316"/>
    </source>
</evidence>
<dbReference type="NCBIfam" id="TIGR00179">
    <property type="entry name" value="murB"/>
    <property type="match status" value="1"/>
</dbReference>
<dbReference type="InterPro" id="IPR036635">
    <property type="entry name" value="MurB_C_sf"/>
</dbReference>
<feature type="domain" description="FAD-binding PCMH-type" evidence="20">
    <location>
        <begin position="18"/>
        <end position="189"/>
    </location>
</feature>
<comment type="cofactor">
    <cofactor evidence="1 19">
        <name>FAD</name>
        <dbReference type="ChEBI" id="CHEBI:57692"/>
    </cofactor>
</comment>
<keyword evidence="22" id="KW-1185">Reference proteome</keyword>
<evidence type="ECO:0000256" key="2">
    <source>
        <dbReference type="ARBA" id="ARBA00003921"/>
    </source>
</evidence>
<evidence type="ECO:0000256" key="9">
    <source>
        <dbReference type="ARBA" id="ARBA00022630"/>
    </source>
</evidence>
<evidence type="ECO:0000256" key="11">
    <source>
        <dbReference type="ARBA" id="ARBA00022857"/>
    </source>
</evidence>
<keyword evidence="13 19" id="KW-0573">Peptidoglycan synthesis</keyword>
<evidence type="ECO:0000313" key="21">
    <source>
        <dbReference type="EMBL" id="AQG81243.1"/>
    </source>
</evidence>
<dbReference type="InterPro" id="IPR016167">
    <property type="entry name" value="FAD-bd_PCMH_sub1"/>
</dbReference>
<dbReference type="NCBIfam" id="NF010478">
    <property type="entry name" value="PRK13903.1"/>
    <property type="match status" value="1"/>
</dbReference>
<keyword evidence="8 19" id="KW-0132">Cell division</keyword>
<keyword evidence="7 19" id="KW-0963">Cytoplasm</keyword>
<dbReference type="GO" id="GO:0071949">
    <property type="term" value="F:FAD binding"/>
    <property type="evidence" value="ECO:0007669"/>
    <property type="project" value="InterPro"/>
</dbReference>
<feature type="active site" evidence="19">
    <location>
        <position position="165"/>
    </location>
</feature>
<protein>
    <recommendedName>
        <fullName evidence="6 19">UDP-N-acetylenolpyruvoylglucosamine reductase</fullName>
        <ecNumber evidence="5 19">1.3.1.98</ecNumber>
    </recommendedName>
    <alternativeName>
        <fullName evidence="17 19">UDP-N-acetylmuramate dehydrogenase</fullName>
    </alternativeName>
</protein>
<dbReference type="GO" id="GO:0009252">
    <property type="term" value="P:peptidoglycan biosynthetic process"/>
    <property type="evidence" value="ECO:0007669"/>
    <property type="project" value="UniProtKB-UniRule"/>
</dbReference>
<dbReference type="EMBL" id="CP014263">
    <property type="protein sequence ID" value="AQG81243.1"/>
    <property type="molecule type" value="Genomic_DNA"/>
</dbReference>
<dbReference type="SUPFAM" id="SSF56194">
    <property type="entry name" value="Uridine diphospho-N-Acetylenolpyruvylglucosamine reductase, MurB, C-terminal domain"/>
    <property type="match status" value="1"/>
</dbReference>
<dbReference type="HAMAP" id="MF_00037">
    <property type="entry name" value="MurB"/>
    <property type="match status" value="1"/>
</dbReference>
<accession>A0A1P9X0X6</accession>
<evidence type="ECO:0000256" key="8">
    <source>
        <dbReference type="ARBA" id="ARBA00022618"/>
    </source>
</evidence>
<comment type="catalytic activity">
    <reaction evidence="18 19">
        <text>UDP-N-acetyl-alpha-D-muramate + NADP(+) = UDP-N-acetyl-3-O-(1-carboxyvinyl)-alpha-D-glucosamine + NADPH + H(+)</text>
        <dbReference type="Rhea" id="RHEA:12248"/>
        <dbReference type="ChEBI" id="CHEBI:15378"/>
        <dbReference type="ChEBI" id="CHEBI:57783"/>
        <dbReference type="ChEBI" id="CHEBI:58349"/>
        <dbReference type="ChEBI" id="CHEBI:68483"/>
        <dbReference type="ChEBI" id="CHEBI:70757"/>
        <dbReference type="EC" id="1.3.1.98"/>
    </reaction>
</comment>
<dbReference type="STRING" id="1178516.AWR27_19110"/>
<dbReference type="GO" id="GO:0008360">
    <property type="term" value="P:regulation of cell shape"/>
    <property type="evidence" value="ECO:0007669"/>
    <property type="project" value="UniProtKB-KW"/>
</dbReference>
<evidence type="ECO:0000256" key="13">
    <source>
        <dbReference type="ARBA" id="ARBA00022984"/>
    </source>
</evidence>
<sequence length="342" mass="37832">MVNIQSHVCLKPYNTFGIDVRARYWVEVNHEDDLPALLHLTEFLDTPKLILGGGSNVLLCHDFDGLVVKMSIQGIDVVREDDEHIYLKAGAGIVWHELVMYCVERGYAGMENLSLIPGTVGAAPMQNIGAYGVELEQIFDSLTAVHIKTGDIQTFNHADCAFGYRESVFKHNLKGQYIITSVTFRLAKQPTFHTRYGAIRETLADMGVSDENLTIRAISDAVMHIRRSKLPDPADIGNAGSFFKNPEIPQTQFEALKAQHDDLPGYPLADTDRVKVPAGWLIERAGWKGYRSGDAGVHAKQALVLVNYGKATGDEILNLARQVQSSVQERFGISISPEVNVI</sequence>
<keyword evidence="14 19" id="KW-0560">Oxidoreductase</keyword>
<dbReference type="RefSeq" id="WP_077132704.1">
    <property type="nucleotide sequence ID" value="NZ_CP014263.1"/>
</dbReference>
<comment type="subcellular location">
    <subcellularLocation>
        <location evidence="3 19">Cytoplasm</location>
    </subcellularLocation>
</comment>
<dbReference type="Gene3D" id="3.30.465.10">
    <property type="match status" value="1"/>
</dbReference>
<feature type="active site" description="Proton donor" evidence="19">
    <location>
        <position position="241"/>
    </location>
</feature>
<proteinExistence type="inferred from homology"/>
<keyword evidence="12 19" id="KW-0133">Cell shape</keyword>
<dbReference type="InterPro" id="IPR036318">
    <property type="entry name" value="FAD-bd_PCMH-like_sf"/>
</dbReference>
<dbReference type="InterPro" id="IPR016166">
    <property type="entry name" value="FAD-bd_PCMH"/>
</dbReference>
<dbReference type="SUPFAM" id="SSF56176">
    <property type="entry name" value="FAD-binding/transporter-associated domain-like"/>
    <property type="match status" value="1"/>
</dbReference>
<dbReference type="EC" id="1.3.1.98" evidence="5 19"/>
<evidence type="ECO:0000256" key="7">
    <source>
        <dbReference type="ARBA" id="ARBA00022490"/>
    </source>
</evidence>
<evidence type="ECO:0000256" key="12">
    <source>
        <dbReference type="ARBA" id="ARBA00022960"/>
    </source>
</evidence>
<dbReference type="NCBIfam" id="NF000755">
    <property type="entry name" value="PRK00046.1"/>
    <property type="match status" value="1"/>
</dbReference>
<dbReference type="GO" id="GO:0008762">
    <property type="term" value="F:UDP-N-acetylmuramate dehydrogenase activity"/>
    <property type="evidence" value="ECO:0007669"/>
    <property type="project" value="UniProtKB-UniRule"/>
</dbReference>
<dbReference type="Proteomes" id="UP000187941">
    <property type="component" value="Chromosome"/>
</dbReference>
<feature type="active site" evidence="19">
    <location>
        <position position="338"/>
    </location>
</feature>
<keyword evidence="11 19" id="KW-0521">NADP</keyword>
<dbReference type="Gene3D" id="3.30.43.10">
    <property type="entry name" value="Uridine Diphospho-n-acetylenolpyruvylglucosamine Reductase, domain 2"/>
    <property type="match status" value="1"/>
</dbReference>
<dbReference type="PANTHER" id="PTHR21071">
    <property type="entry name" value="UDP-N-ACETYLENOLPYRUVOYLGLUCOSAMINE REDUCTASE"/>
    <property type="match status" value="1"/>
</dbReference>
<evidence type="ECO:0000256" key="14">
    <source>
        <dbReference type="ARBA" id="ARBA00023002"/>
    </source>
</evidence>
<dbReference type="GO" id="GO:0005829">
    <property type="term" value="C:cytosol"/>
    <property type="evidence" value="ECO:0007669"/>
    <property type="project" value="TreeGrafter"/>
</dbReference>
<comment type="pathway">
    <text evidence="4 19">Cell wall biogenesis; peptidoglycan biosynthesis.</text>
</comment>
<dbReference type="PANTHER" id="PTHR21071:SF4">
    <property type="entry name" value="UDP-N-ACETYLENOLPYRUVOYLGLUCOSAMINE REDUCTASE"/>
    <property type="match status" value="1"/>
</dbReference>
<dbReference type="PROSITE" id="PS51387">
    <property type="entry name" value="FAD_PCMH"/>
    <property type="match status" value="1"/>
</dbReference>
<keyword evidence="16 19" id="KW-0961">Cell wall biogenesis/degradation</keyword>
<gene>
    <name evidence="19" type="primary">murB</name>
    <name evidence="21" type="ORF">AWR27_19110</name>
</gene>
<keyword evidence="10 19" id="KW-0274">FAD</keyword>
<dbReference type="UniPathway" id="UPA00219"/>
<evidence type="ECO:0000256" key="5">
    <source>
        <dbReference type="ARBA" id="ARBA00012518"/>
    </source>
</evidence>
<reference evidence="21 22" key="1">
    <citation type="submission" date="2016-01" db="EMBL/GenBank/DDBJ databases">
        <authorList>
            <person name="Oliw E.H."/>
        </authorList>
    </citation>
    <scope>NUCLEOTIDE SEQUENCE [LARGE SCALE GENOMIC DNA]</scope>
    <source>
        <strain evidence="21 22">DY10</strain>
    </source>
</reference>
<dbReference type="Gene3D" id="3.90.78.10">
    <property type="entry name" value="UDP-N-acetylenolpyruvoylglucosamine reductase, C-terminal domain"/>
    <property type="match status" value="1"/>
</dbReference>
<evidence type="ECO:0000313" key="22">
    <source>
        <dbReference type="Proteomes" id="UP000187941"/>
    </source>
</evidence>
<comment type="function">
    <text evidence="2 19">Cell wall formation.</text>
</comment>
<dbReference type="InterPro" id="IPR003170">
    <property type="entry name" value="MurB"/>
</dbReference>
<evidence type="ECO:0000256" key="1">
    <source>
        <dbReference type="ARBA" id="ARBA00001974"/>
    </source>
</evidence>
<keyword evidence="9 19" id="KW-0285">Flavoprotein</keyword>
<evidence type="ECO:0000256" key="18">
    <source>
        <dbReference type="ARBA" id="ARBA00048914"/>
    </source>
</evidence>
<evidence type="ECO:0000256" key="3">
    <source>
        <dbReference type="ARBA" id="ARBA00004496"/>
    </source>
</evidence>
<evidence type="ECO:0000256" key="17">
    <source>
        <dbReference type="ARBA" id="ARBA00031026"/>
    </source>
</evidence>
<dbReference type="Pfam" id="PF01565">
    <property type="entry name" value="FAD_binding_4"/>
    <property type="match status" value="1"/>
</dbReference>
<evidence type="ECO:0000259" key="20">
    <source>
        <dbReference type="PROSITE" id="PS51387"/>
    </source>
</evidence>
<dbReference type="Pfam" id="PF02873">
    <property type="entry name" value="MurB_C"/>
    <property type="match status" value="1"/>
</dbReference>
<organism evidence="21 22">
    <name type="scientific">Spirosoma montaniterrae</name>
    <dbReference type="NCBI Taxonomy" id="1178516"/>
    <lineage>
        <taxon>Bacteria</taxon>
        <taxon>Pseudomonadati</taxon>
        <taxon>Bacteroidota</taxon>
        <taxon>Cytophagia</taxon>
        <taxon>Cytophagales</taxon>
        <taxon>Cytophagaceae</taxon>
        <taxon>Spirosoma</taxon>
    </lineage>
</organism>
<dbReference type="InterPro" id="IPR016169">
    <property type="entry name" value="FAD-bd_PCMH_sub2"/>
</dbReference>
<evidence type="ECO:0000256" key="15">
    <source>
        <dbReference type="ARBA" id="ARBA00023306"/>
    </source>
</evidence>
<dbReference type="InterPro" id="IPR011601">
    <property type="entry name" value="MurB_C"/>
</dbReference>
<evidence type="ECO:0000256" key="4">
    <source>
        <dbReference type="ARBA" id="ARBA00004752"/>
    </source>
</evidence>
<evidence type="ECO:0000256" key="10">
    <source>
        <dbReference type="ARBA" id="ARBA00022827"/>
    </source>
</evidence>
<evidence type="ECO:0000256" key="6">
    <source>
        <dbReference type="ARBA" id="ARBA00015188"/>
    </source>
</evidence>
<dbReference type="KEGG" id="smon:AWR27_19110"/>